<evidence type="ECO:0000256" key="1">
    <source>
        <dbReference type="ARBA" id="ARBA00001342"/>
    </source>
</evidence>
<evidence type="ECO:0000256" key="4">
    <source>
        <dbReference type="ARBA" id="ARBA00011233"/>
    </source>
</evidence>
<comment type="similarity">
    <text evidence="3">Belongs to the class II aldolase/RraA-like family.</text>
</comment>
<dbReference type="RefSeq" id="WP_028928627.1">
    <property type="nucleotide sequence ID" value="NZ_AUII01000001.1"/>
</dbReference>
<keyword evidence="13" id="KW-0460">Magnesium</keyword>
<accession>A0A511CXF6</accession>
<dbReference type="PANTHER" id="PTHR33254:SF4">
    <property type="entry name" value="4-HYDROXY-4-METHYL-2-OXOGLUTARATE ALDOLASE 3-RELATED"/>
    <property type="match status" value="1"/>
</dbReference>
<feature type="binding site" evidence="13">
    <location>
        <begin position="82"/>
        <end position="85"/>
    </location>
    <ligand>
        <name>substrate</name>
    </ligand>
</feature>
<evidence type="ECO:0000256" key="5">
    <source>
        <dbReference type="ARBA" id="ARBA00012213"/>
    </source>
</evidence>
<proteinExistence type="inferred from homology"/>
<dbReference type="InterPro" id="IPR036704">
    <property type="entry name" value="RraA/RraA-like_sf"/>
</dbReference>
<dbReference type="Pfam" id="PF03737">
    <property type="entry name" value="RraA-like"/>
    <property type="match status" value="1"/>
</dbReference>
<comment type="cofactor">
    <cofactor evidence="13">
        <name>Mg(2+)</name>
        <dbReference type="ChEBI" id="CHEBI:18420"/>
    </cofactor>
</comment>
<dbReference type="GO" id="GO:0047443">
    <property type="term" value="F:4-hydroxy-4-methyl-2-oxoglutarate aldolase activity"/>
    <property type="evidence" value="ECO:0007669"/>
    <property type="project" value="UniProtKB-EC"/>
</dbReference>
<dbReference type="Proteomes" id="UP000321328">
    <property type="component" value="Unassembled WGS sequence"/>
</dbReference>
<reference evidence="14 15" key="1">
    <citation type="submission" date="2019-07" db="EMBL/GenBank/DDBJ databases">
        <title>Whole genome shotgun sequence of Pseudonocardia asaccharolytica NBRC 16224.</title>
        <authorList>
            <person name="Hosoyama A."/>
            <person name="Uohara A."/>
            <person name="Ohji S."/>
            <person name="Ichikawa N."/>
        </authorList>
    </citation>
    <scope>NUCLEOTIDE SEQUENCE [LARGE SCALE GENOMIC DNA]</scope>
    <source>
        <strain evidence="14 15">NBRC 16224</strain>
    </source>
</reference>
<dbReference type="PANTHER" id="PTHR33254">
    <property type="entry name" value="4-HYDROXY-4-METHYL-2-OXOGLUTARATE ALDOLASE 3-RELATED"/>
    <property type="match status" value="1"/>
</dbReference>
<dbReference type="SUPFAM" id="SSF89562">
    <property type="entry name" value="RraA-like"/>
    <property type="match status" value="1"/>
</dbReference>
<comment type="function">
    <text evidence="8">Catalyzes the aldol cleavage of 4-hydroxy-4-methyl-2-oxoglutarate (HMG) into 2 molecules of pyruvate. Also contains a secondary oxaloacetate (OAA) decarboxylase activity due to the common pyruvate enolate transition state formed following C-C bond cleavage in the retro-aldol and decarboxylation reactions.</text>
</comment>
<evidence type="ECO:0000256" key="9">
    <source>
        <dbReference type="ARBA" id="ARBA00029596"/>
    </source>
</evidence>
<dbReference type="EC" id="4.1.3.17" evidence="5"/>
<comment type="cofactor">
    <cofactor evidence="2">
        <name>a divalent metal cation</name>
        <dbReference type="ChEBI" id="CHEBI:60240"/>
    </cofactor>
</comment>
<dbReference type="GO" id="GO:0008948">
    <property type="term" value="F:oxaloacetate decarboxylase activity"/>
    <property type="evidence" value="ECO:0007669"/>
    <property type="project" value="UniProtKB-EC"/>
</dbReference>
<dbReference type="EC" id="4.1.1.112" evidence="6"/>
<dbReference type="GO" id="GO:0046872">
    <property type="term" value="F:metal ion binding"/>
    <property type="evidence" value="ECO:0007669"/>
    <property type="project" value="UniProtKB-KW"/>
</dbReference>
<dbReference type="AlphaFoldDB" id="A0A511CXF6"/>
<dbReference type="EMBL" id="BJVI01000007">
    <property type="protein sequence ID" value="GEL17239.1"/>
    <property type="molecule type" value="Genomic_DNA"/>
</dbReference>
<evidence type="ECO:0000256" key="7">
    <source>
        <dbReference type="ARBA" id="ARBA00016549"/>
    </source>
</evidence>
<comment type="caution">
    <text evidence="14">The sequence shown here is derived from an EMBL/GenBank/DDBJ whole genome shotgun (WGS) entry which is preliminary data.</text>
</comment>
<gene>
    <name evidence="14" type="ORF">PA7_10760</name>
</gene>
<evidence type="ECO:0000256" key="10">
    <source>
        <dbReference type="ARBA" id="ARBA00030169"/>
    </source>
</evidence>
<evidence type="ECO:0000256" key="13">
    <source>
        <dbReference type="PIRSR" id="PIRSR605493-1"/>
    </source>
</evidence>
<keyword evidence="13" id="KW-0479">Metal-binding</keyword>
<sequence length="204" mass="21282">MSVVSDALRAGSATLHEAMGRQGALPAAVKPVCEGFELAGPAFPVRSPVGDNLWLHRAVYAAQPGEVLVVAVPEQPEFGYWGEILSVAAAARDLAGLVITGGVRDVAALRDVAFPVFAGVVCIRGTIKDPAGRGALGEPVRIGDVVVRRGDFVLGDTDGVVVVPAADLHRTIEAAGERTAKENEVLARLRAGESTLDIYQLLKV</sequence>
<evidence type="ECO:0000313" key="15">
    <source>
        <dbReference type="Proteomes" id="UP000321328"/>
    </source>
</evidence>
<feature type="binding site" evidence="13">
    <location>
        <position position="104"/>
    </location>
    <ligand>
        <name>substrate</name>
    </ligand>
</feature>
<protein>
    <recommendedName>
        <fullName evidence="7">Putative 4-hydroxy-4-methyl-2-oxoglutarate aldolase</fullName>
        <ecNumber evidence="6">4.1.1.112</ecNumber>
        <ecNumber evidence="5">4.1.3.17</ecNumber>
    </recommendedName>
    <alternativeName>
        <fullName evidence="11">Oxaloacetate decarboxylase</fullName>
    </alternativeName>
    <alternativeName>
        <fullName evidence="9">Regulator of ribonuclease activity homolog</fullName>
    </alternativeName>
    <alternativeName>
        <fullName evidence="10">RraA-like protein</fullName>
    </alternativeName>
</protein>
<dbReference type="CDD" id="cd16841">
    <property type="entry name" value="RraA_family"/>
    <property type="match status" value="1"/>
</dbReference>
<name>A0A511CXF6_9PSEU</name>
<evidence type="ECO:0000256" key="8">
    <source>
        <dbReference type="ARBA" id="ARBA00025046"/>
    </source>
</evidence>
<evidence type="ECO:0000256" key="2">
    <source>
        <dbReference type="ARBA" id="ARBA00001968"/>
    </source>
</evidence>
<dbReference type="STRING" id="1123024.GCA_000423625_00381"/>
<dbReference type="Gene3D" id="3.50.30.40">
    <property type="entry name" value="Ribonuclease E inhibitor RraA/RraA-like"/>
    <property type="match status" value="1"/>
</dbReference>
<dbReference type="InterPro" id="IPR005493">
    <property type="entry name" value="RraA/RraA-like"/>
</dbReference>
<comment type="catalytic activity">
    <reaction evidence="1">
        <text>4-hydroxy-4-methyl-2-oxoglutarate = 2 pyruvate</text>
        <dbReference type="Rhea" id="RHEA:22748"/>
        <dbReference type="ChEBI" id="CHEBI:15361"/>
        <dbReference type="ChEBI" id="CHEBI:58276"/>
        <dbReference type="EC" id="4.1.3.17"/>
    </reaction>
</comment>
<organism evidence="14 15">
    <name type="scientific">Pseudonocardia asaccharolytica DSM 44247 = NBRC 16224</name>
    <dbReference type="NCBI Taxonomy" id="1123024"/>
    <lineage>
        <taxon>Bacteria</taxon>
        <taxon>Bacillati</taxon>
        <taxon>Actinomycetota</taxon>
        <taxon>Actinomycetes</taxon>
        <taxon>Pseudonocardiales</taxon>
        <taxon>Pseudonocardiaceae</taxon>
        <taxon>Pseudonocardia</taxon>
    </lineage>
</organism>
<evidence type="ECO:0000256" key="6">
    <source>
        <dbReference type="ARBA" id="ARBA00012947"/>
    </source>
</evidence>
<keyword evidence="15" id="KW-1185">Reference proteome</keyword>
<evidence type="ECO:0000256" key="3">
    <source>
        <dbReference type="ARBA" id="ARBA00008621"/>
    </source>
</evidence>
<feature type="binding site" evidence="13">
    <location>
        <position position="105"/>
    </location>
    <ligand>
        <name>Mg(2+)</name>
        <dbReference type="ChEBI" id="CHEBI:18420"/>
    </ligand>
</feature>
<evidence type="ECO:0000256" key="12">
    <source>
        <dbReference type="ARBA" id="ARBA00047973"/>
    </source>
</evidence>
<comment type="subunit">
    <text evidence="4">Homotrimer.</text>
</comment>
<evidence type="ECO:0000313" key="14">
    <source>
        <dbReference type="EMBL" id="GEL17239.1"/>
    </source>
</evidence>
<comment type="catalytic activity">
    <reaction evidence="12">
        <text>oxaloacetate + H(+) = pyruvate + CO2</text>
        <dbReference type="Rhea" id="RHEA:15641"/>
        <dbReference type="ChEBI" id="CHEBI:15361"/>
        <dbReference type="ChEBI" id="CHEBI:15378"/>
        <dbReference type="ChEBI" id="CHEBI:16452"/>
        <dbReference type="ChEBI" id="CHEBI:16526"/>
        <dbReference type="EC" id="4.1.1.112"/>
    </reaction>
</comment>
<evidence type="ECO:0000256" key="11">
    <source>
        <dbReference type="ARBA" id="ARBA00032305"/>
    </source>
</evidence>